<proteinExistence type="predicted"/>
<evidence type="ECO:0000313" key="1">
    <source>
        <dbReference type="EMBL" id="CAA9498918.1"/>
    </source>
</evidence>
<name>A0A6J4SND5_9ACTN</name>
<protein>
    <submittedName>
        <fullName evidence="1">Uncharacterized protein</fullName>
    </submittedName>
</protein>
<gene>
    <name evidence="1" type="ORF">AVDCRST_MAG12-2551</name>
</gene>
<dbReference type="EMBL" id="CADCVK010000367">
    <property type="protein sequence ID" value="CAA9498918.1"/>
    <property type="molecule type" value="Genomic_DNA"/>
</dbReference>
<dbReference type="AlphaFoldDB" id="A0A6J4SND5"/>
<accession>A0A6J4SND5</accession>
<sequence length="158" mass="17783">MPTVAFAAHILPGREEGWRRFMQEISEVRSREYEGCRRRLGVRNESVWLARTRAGETALAYLETDKPDLLISRLATSDNPFDVWLKAGLVEFHGRGLARMPRRTAAELIFSCEDLPEGDLLVNRSEQATRAAYDAYGLSTDAAEWVFGSADPRPDAPQ</sequence>
<organism evidence="1">
    <name type="scientific">uncultured Rubrobacteraceae bacterium</name>
    <dbReference type="NCBI Taxonomy" id="349277"/>
    <lineage>
        <taxon>Bacteria</taxon>
        <taxon>Bacillati</taxon>
        <taxon>Actinomycetota</taxon>
        <taxon>Rubrobacteria</taxon>
        <taxon>Rubrobacterales</taxon>
        <taxon>Rubrobacteraceae</taxon>
        <taxon>environmental samples</taxon>
    </lineage>
</organism>
<reference evidence="1" key="1">
    <citation type="submission" date="2020-02" db="EMBL/GenBank/DDBJ databases">
        <authorList>
            <person name="Meier V. D."/>
        </authorList>
    </citation>
    <scope>NUCLEOTIDE SEQUENCE</scope>
    <source>
        <strain evidence="1">AVDCRST_MAG12</strain>
    </source>
</reference>